<name>A0A5E4ATH2_MARMO</name>
<protein>
    <submittedName>
        <fullName evidence="2">Uncharacterized protein</fullName>
    </submittedName>
</protein>
<gene>
    <name evidence="2" type="ORF">MONAX_5E040014</name>
</gene>
<proteinExistence type="predicted"/>
<reference evidence="2" key="1">
    <citation type="submission" date="2019-04" db="EMBL/GenBank/DDBJ databases">
        <authorList>
            <person name="Alioto T."/>
            <person name="Alioto T."/>
        </authorList>
    </citation>
    <scope>NUCLEOTIDE SEQUENCE [LARGE SCALE GENOMIC DNA]</scope>
</reference>
<evidence type="ECO:0000313" key="2">
    <source>
        <dbReference type="EMBL" id="VTJ60220.1"/>
    </source>
</evidence>
<sequence length="69" mass="7456">MSALTYTPPLQLSHRSYLINHSLSPAEREGLLALEFVPGPGNAIFESLEAASSRRPSSGGPRRLAPRAR</sequence>
<dbReference type="EMBL" id="CABDUW010000141">
    <property type="protein sequence ID" value="VTJ60220.1"/>
    <property type="molecule type" value="Genomic_DNA"/>
</dbReference>
<accession>A0A5E4ATH2</accession>
<comment type="caution">
    <text evidence="2">The sequence shown here is derived from an EMBL/GenBank/DDBJ whole genome shotgun (WGS) entry which is preliminary data.</text>
</comment>
<organism evidence="2 3">
    <name type="scientific">Marmota monax</name>
    <name type="common">Woodchuck</name>
    <dbReference type="NCBI Taxonomy" id="9995"/>
    <lineage>
        <taxon>Eukaryota</taxon>
        <taxon>Metazoa</taxon>
        <taxon>Chordata</taxon>
        <taxon>Craniata</taxon>
        <taxon>Vertebrata</taxon>
        <taxon>Euteleostomi</taxon>
        <taxon>Mammalia</taxon>
        <taxon>Eutheria</taxon>
        <taxon>Euarchontoglires</taxon>
        <taxon>Glires</taxon>
        <taxon>Rodentia</taxon>
        <taxon>Sciuromorpha</taxon>
        <taxon>Sciuridae</taxon>
        <taxon>Xerinae</taxon>
        <taxon>Marmotini</taxon>
        <taxon>Marmota</taxon>
    </lineage>
</organism>
<evidence type="ECO:0000313" key="3">
    <source>
        <dbReference type="Proteomes" id="UP000335636"/>
    </source>
</evidence>
<dbReference type="Proteomes" id="UP000335636">
    <property type="component" value="Unassembled WGS sequence"/>
</dbReference>
<evidence type="ECO:0000256" key="1">
    <source>
        <dbReference type="SAM" id="MobiDB-lite"/>
    </source>
</evidence>
<feature type="region of interest" description="Disordered" evidence="1">
    <location>
        <begin position="47"/>
        <end position="69"/>
    </location>
</feature>
<feature type="non-terminal residue" evidence="2">
    <location>
        <position position="69"/>
    </location>
</feature>
<dbReference type="AlphaFoldDB" id="A0A5E4ATH2"/>
<feature type="compositionally biased region" description="Low complexity" evidence="1">
    <location>
        <begin position="53"/>
        <end position="63"/>
    </location>
</feature>
<keyword evidence="3" id="KW-1185">Reference proteome</keyword>